<evidence type="ECO:0000256" key="1">
    <source>
        <dbReference type="ARBA" id="ARBA00022679"/>
    </source>
</evidence>
<protein>
    <recommendedName>
        <fullName evidence="5">Thiamin pyrophosphokinase catalytic domain-containing protein</fullName>
    </recommendedName>
</protein>
<dbReference type="GO" id="GO:0005524">
    <property type="term" value="F:ATP binding"/>
    <property type="evidence" value="ECO:0007669"/>
    <property type="project" value="UniProtKB-KW"/>
</dbReference>
<evidence type="ECO:0000259" key="5">
    <source>
        <dbReference type="Pfam" id="PF04263"/>
    </source>
</evidence>
<keyword evidence="4" id="KW-0067">ATP-binding</keyword>
<keyword evidence="3" id="KW-0418">Kinase</keyword>
<evidence type="ECO:0000256" key="4">
    <source>
        <dbReference type="ARBA" id="ARBA00022840"/>
    </source>
</evidence>
<dbReference type="Pfam" id="PF04263">
    <property type="entry name" value="TPK_catalytic"/>
    <property type="match status" value="1"/>
</dbReference>
<organism evidence="6">
    <name type="scientific">Rhizophora mucronata</name>
    <name type="common">Asiatic mangrove</name>
    <dbReference type="NCBI Taxonomy" id="61149"/>
    <lineage>
        <taxon>Eukaryota</taxon>
        <taxon>Viridiplantae</taxon>
        <taxon>Streptophyta</taxon>
        <taxon>Embryophyta</taxon>
        <taxon>Tracheophyta</taxon>
        <taxon>Spermatophyta</taxon>
        <taxon>Magnoliopsida</taxon>
        <taxon>eudicotyledons</taxon>
        <taxon>Gunneridae</taxon>
        <taxon>Pentapetalae</taxon>
        <taxon>rosids</taxon>
        <taxon>fabids</taxon>
        <taxon>Malpighiales</taxon>
        <taxon>Rhizophoraceae</taxon>
        <taxon>Rhizophora</taxon>
    </lineage>
</organism>
<evidence type="ECO:0000256" key="2">
    <source>
        <dbReference type="ARBA" id="ARBA00022741"/>
    </source>
</evidence>
<sequence length="110" mass="12739">MDLMTHSSVFLLPTIPADNRESSTYVLVALNQRLPTFTPLLWMHAQLRICADGGANRLYDEMPLFFPLEDALDVRHRYKPDIIKGDMDSIRAEVLEFYMSLVINFCELLF</sequence>
<feature type="domain" description="Thiamin pyrophosphokinase catalytic" evidence="5">
    <location>
        <begin position="40"/>
        <end position="103"/>
    </location>
</feature>
<dbReference type="InterPro" id="IPR007371">
    <property type="entry name" value="TPK_catalytic"/>
</dbReference>
<name>A0A2P2JJE4_RHIMU</name>
<dbReference type="PANTHER" id="PTHR13622">
    <property type="entry name" value="THIAMIN PYROPHOSPHOKINASE"/>
    <property type="match status" value="1"/>
</dbReference>
<dbReference type="InterPro" id="IPR036759">
    <property type="entry name" value="TPK_catalytic_sf"/>
</dbReference>
<accession>A0A2P2JJE4</accession>
<reference evidence="6" key="1">
    <citation type="submission" date="2018-02" db="EMBL/GenBank/DDBJ databases">
        <title>Rhizophora mucronata_Transcriptome.</title>
        <authorList>
            <person name="Meera S.P."/>
            <person name="Sreeshan A."/>
            <person name="Augustine A."/>
        </authorList>
    </citation>
    <scope>NUCLEOTIDE SEQUENCE</scope>
    <source>
        <tissue evidence="6">Leaf</tissue>
    </source>
</reference>
<keyword evidence="1" id="KW-0808">Transferase</keyword>
<dbReference type="EMBL" id="GGEC01013106">
    <property type="protein sequence ID" value="MBW93589.1"/>
    <property type="molecule type" value="Transcribed_RNA"/>
</dbReference>
<dbReference type="PANTHER" id="PTHR13622:SF8">
    <property type="entry name" value="THIAMIN PYROPHOSPHOKINASE 1"/>
    <property type="match status" value="1"/>
</dbReference>
<keyword evidence="2" id="KW-0547">Nucleotide-binding</keyword>
<dbReference type="GO" id="GO:0016301">
    <property type="term" value="F:kinase activity"/>
    <property type="evidence" value="ECO:0007669"/>
    <property type="project" value="UniProtKB-KW"/>
</dbReference>
<dbReference type="AlphaFoldDB" id="A0A2P2JJE4"/>
<dbReference type="GO" id="GO:0004788">
    <property type="term" value="F:thiamine diphosphokinase activity"/>
    <property type="evidence" value="ECO:0007669"/>
    <property type="project" value="InterPro"/>
</dbReference>
<evidence type="ECO:0000256" key="3">
    <source>
        <dbReference type="ARBA" id="ARBA00022777"/>
    </source>
</evidence>
<evidence type="ECO:0000313" key="6">
    <source>
        <dbReference type="EMBL" id="MBW93589.1"/>
    </source>
</evidence>
<dbReference type="GO" id="GO:0009229">
    <property type="term" value="P:thiamine diphosphate biosynthetic process"/>
    <property type="evidence" value="ECO:0007669"/>
    <property type="project" value="InterPro"/>
</dbReference>
<proteinExistence type="predicted"/>
<dbReference type="SUPFAM" id="SSF63999">
    <property type="entry name" value="Thiamin pyrophosphokinase, catalytic domain"/>
    <property type="match status" value="1"/>
</dbReference>
<dbReference type="Gene3D" id="3.40.50.10240">
    <property type="entry name" value="Thiamin pyrophosphokinase, catalytic domain"/>
    <property type="match status" value="1"/>
</dbReference>